<reference evidence="2 3" key="1">
    <citation type="submission" date="2018-08" db="EMBL/GenBank/DDBJ databases">
        <title>Actinomadura jelena sp. nov., a novel Actinomycete isolated from soil in Chad.</title>
        <authorList>
            <person name="Shi L."/>
        </authorList>
    </citation>
    <scope>NUCLEOTIDE SEQUENCE [LARGE SCALE GENOMIC DNA]</scope>
    <source>
        <strain evidence="2 3">NEAU-G17</strain>
    </source>
</reference>
<evidence type="ECO:0000313" key="3">
    <source>
        <dbReference type="Proteomes" id="UP000261811"/>
    </source>
</evidence>
<dbReference type="EMBL" id="QURH01001052">
    <property type="protein sequence ID" value="RFU36410.1"/>
    <property type="molecule type" value="Genomic_DNA"/>
</dbReference>
<comment type="caution">
    <text evidence="2">The sequence shown here is derived from an EMBL/GenBank/DDBJ whole genome shotgun (WGS) entry which is preliminary data.</text>
</comment>
<sequence>MPPTGPPSGPGGYGAAARCAMLTGFFVLRRCGRPAAAHCPSCTRAVCPEHSGPDALCSECRGRLAEHAHDPSWTYGYRRTHYENSSSVYGSNTWYPDFDQHDRNAFEAGGGDYGSAPGGDDWAAASGDHTGGDEWDGSDTGGDWDSGGDGLVDS</sequence>
<feature type="compositionally biased region" description="Gly residues" evidence="1">
    <location>
        <begin position="144"/>
        <end position="154"/>
    </location>
</feature>
<accession>A0A372J8V0</accession>
<keyword evidence="3" id="KW-1185">Reference proteome</keyword>
<dbReference type="AlphaFoldDB" id="A0A372J8V0"/>
<feature type="region of interest" description="Disordered" evidence="1">
    <location>
        <begin position="105"/>
        <end position="154"/>
    </location>
</feature>
<evidence type="ECO:0000313" key="2">
    <source>
        <dbReference type="EMBL" id="RFU36410.1"/>
    </source>
</evidence>
<feature type="compositionally biased region" description="Gly residues" evidence="1">
    <location>
        <begin position="108"/>
        <end position="117"/>
    </location>
</feature>
<name>A0A372J8V0_9ACTN</name>
<gene>
    <name evidence="2" type="ORF">DZF91_38355</name>
</gene>
<organism evidence="2 3">
    <name type="scientific">Actinomadura logoneensis</name>
    <dbReference type="NCBI Taxonomy" id="2293572"/>
    <lineage>
        <taxon>Bacteria</taxon>
        <taxon>Bacillati</taxon>
        <taxon>Actinomycetota</taxon>
        <taxon>Actinomycetes</taxon>
        <taxon>Streptosporangiales</taxon>
        <taxon>Thermomonosporaceae</taxon>
        <taxon>Actinomadura</taxon>
    </lineage>
</organism>
<evidence type="ECO:0000256" key="1">
    <source>
        <dbReference type="SAM" id="MobiDB-lite"/>
    </source>
</evidence>
<proteinExistence type="predicted"/>
<dbReference type="Proteomes" id="UP000261811">
    <property type="component" value="Unassembled WGS sequence"/>
</dbReference>
<protein>
    <submittedName>
        <fullName evidence="2">Uncharacterized protein</fullName>
    </submittedName>
</protein>